<keyword evidence="1" id="KW-0812">Transmembrane</keyword>
<evidence type="ECO:0000256" key="1">
    <source>
        <dbReference type="SAM" id="Phobius"/>
    </source>
</evidence>
<reference evidence="2 3" key="1">
    <citation type="submission" date="2018-07" db="EMBL/GenBank/DDBJ databases">
        <title>Diversity of Mesorhizobium strains in Brazil.</title>
        <authorList>
            <person name="Helene L.C.F."/>
            <person name="Dall'Agnol R."/>
            <person name="Delamuta J.R.M."/>
            <person name="Hungria M."/>
        </authorList>
    </citation>
    <scope>NUCLEOTIDE SEQUENCE [LARGE SCALE GENOMIC DNA]</scope>
    <source>
        <strain evidence="2 3">AC99b</strain>
    </source>
</reference>
<accession>A0A330HTN3</accession>
<evidence type="ECO:0000313" key="3">
    <source>
        <dbReference type="Proteomes" id="UP000251558"/>
    </source>
</evidence>
<keyword evidence="3" id="KW-1185">Reference proteome</keyword>
<feature type="transmembrane region" description="Helical" evidence="1">
    <location>
        <begin position="97"/>
        <end position="115"/>
    </location>
</feature>
<dbReference type="OrthoDB" id="9155572at2"/>
<organism evidence="2 3">
    <name type="scientific">Mesorhizobium hawassense</name>
    <dbReference type="NCBI Taxonomy" id="1209954"/>
    <lineage>
        <taxon>Bacteria</taxon>
        <taxon>Pseudomonadati</taxon>
        <taxon>Pseudomonadota</taxon>
        <taxon>Alphaproteobacteria</taxon>
        <taxon>Hyphomicrobiales</taxon>
        <taxon>Phyllobacteriaceae</taxon>
        <taxon>Mesorhizobium</taxon>
    </lineage>
</organism>
<sequence length="164" mass="18208">MAETQQSSALPAREGPEGIGGWLVLPMLGLMLTPIVGLILLYDTDYVGILQNWHALSASQIVLVVAELVASGILNLTAPALLLLFMFRRSEMFPGWYIIWAAVTPVYLLLDPWAAHLTFPDTFPTLADAYDKDTVRSISRTIWGAIIWIPYMMRSARVANTFVN</sequence>
<protein>
    <recommendedName>
        <fullName evidence="4">DUF2569 domain-containing protein</fullName>
    </recommendedName>
</protein>
<dbReference type="InterPro" id="IPR019690">
    <property type="entry name" value="DUF2569"/>
</dbReference>
<dbReference type="AlphaFoldDB" id="A0A330HTN3"/>
<feature type="transmembrane region" description="Helical" evidence="1">
    <location>
        <begin position="21"/>
        <end position="41"/>
    </location>
</feature>
<keyword evidence="1" id="KW-0472">Membrane</keyword>
<gene>
    <name evidence="2" type="ORF">DPM33_05945</name>
</gene>
<dbReference type="EMBL" id="QMBP01000002">
    <property type="protein sequence ID" value="RAZ92001.1"/>
    <property type="molecule type" value="Genomic_DNA"/>
</dbReference>
<feature type="transmembrane region" description="Helical" evidence="1">
    <location>
        <begin position="61"/>
        <end position="85"/>
    </location>
</feature>
<dbReference type="Pfam" id="PF10754">
    <property type="entry name" value="DUF2569"/>
    <property type="match status" value="1"/>
</dbReference>
<name>A0A330HTN3_9HYPH</name>
<dbReference type="Proteomes" id="UP000251558">
    <property type="component" value="Unassembled WGS sequence"/>
</dbReference>
<dbReference type="RefSeq" id="WP_112096471.1">
    <property type="nucleotide sequence ID" value="NZ_QMBP01000002.1"/>
</dbReference>
<comment type="caution">
    <text evidence="2">The sequence shown here is derived from an EMBL/GenBank/DDBJ whole genome shotgun (WGS) entry which is preliminary data.</text>
</comment>
<proteinExistence type="predicted"/>
<keyword evidence="1" id="KW-1133">Transmembrane helix</keyword>
<evidence type="ECO:0008006" key="4">
    <source>
        <dbReference type="Google" id="ProtNLM"/>
    </source>
</evidence>
<evidence type="ECO:0000313" key="2">
    <source>
        <dbReference type="EMBL" id="RAZ92001.1"/>
    </source>
</evidence>